<reference evidence="2" key="2">
    <citation type="submission" date="2022-12" db="EMBL/GenBank/DDBJ databases">
        <authorList>
            <person name="Dechsakulwatana C."/>
            <person name="Rungsihiranrut A."/>
            <person name="Muangchinda C."/>
            <person name="Ningthoujam R."/>
            <person name="Klankeo P."/>
            <person name="Pinyakong O."/>
        </authorList>
    </citation>
    <scope>NUCLEOTIDE SEQUENCE</scope>
    <source>
        <strain evidence="2">TL01-2</strain>
    </source>
</reference>
<evidence type="ECO:0000313" key="2">
    <source>
        <dbReference type="EMBL" id="MDU9694217.1"/>
    </source>
</evidence>
<feature type="transmembrane region" description="Helical" evidence="1">
    <location>
        <begin position="28"/>
        <end position="53"/>
    </location>
</feature>
<keyword evidence="1" id="KW-0472">Membrane</keyword>
<protein>
    <submittedName>
        <fullName evidence="2">DUF5316 domain-containing protein</fullName>
    </submittedName>
</protein>
<feature type="transmembrane region" description="Helical" evidence="1">
    <location>
        <begin position="74"/>
        <end position="95"/>
    </location>
</feature>
<dbReference type="RefSeq" id="WP_316911428.1">
    <property type="nucleotide sequence ID" value="NZ_JAPTGD010000002.1"/>
</dbReference>
<dbReference type="Pfam" id="PF17247">
    <property type="entry name" value="DUF5316"/>
    <property type="match status" value="1"/>
</dbReference>
<organism evidence="2 3">
    <name type="scientific">Priestia aryabhattai</name>
    <name type="common">Bacillus aryabhattai</name>
    <dbReference type="NCBI Taxonomy" id="412384"/>
    <lineage>
        <taxon>Bacteria</taxon>
        <taxon>Bacillati</taxon>
        <taxon>Bacillota</taxon>
        <taxon>Bacilli</taxon>
        <taxon>Bacillales</taxon>
        <taxon>Bacillaceae</taxon>
        <taxon>Priestia</taxon>
    </lineage>
</organism>
<dbReference type="AlphaFoldDB" id="A0AAX6NEL1"/>
<dbReference type="Proteomes" id="UP001269400">
    <property type="component" value="Unassembled WGS sequence"/>
</dbReference>
<name>A0AAX6NEL1_PRIAR</name>
<keyword evidence="1" id="KW-1133">Transmembrane helix</keyword>
<dbReference type="EMBL" id="JAPTGD010000002">
    <property type="protein sequence ID" value="MDU9694217.1"/>
    <property type="molecule type" value="Genomic_DNA"/>
</dbReference>
<accession>A0AAX6NEL1</accession>
<proteinExistence type="predicted"/>
<reference evidence="2" key="1">
    <citation type="journal article" date="2022" name="J Environ Chem Eng">
        <title>Biodegradation of petroleum oil using a constructed nonpathogenic and heavy metal-tolerant bacterial consortium isolated from marine sponges.</title>
        <authorList>
            <person name="Dechsakulwatana C."/>
            <person name="Rungsihiranrut A."/>
            <person name="Muangchinda C."/>
            <person name="Ningthoujam R."/>
            <person name="Klankeo P."/>
            <person name="Pinyakong O."/>
        </authorList>
    </citation>
    <scope>NUCLEOTIDE SEQUENCE</scope>
    <source>
        <strain evidence="2">TL01-2</strain>
    </source>
</reference>
<gene>
    <name evidence="2" type="ORF">O0Q50_23815</name>
</gene>
<evidence type="ECO:0000256" key="1">
    <source>
        <dbReference type="SAM" id="Phobius"/>
    </source>
</evidence>
<evidence type="ECO:0000313" key="3">
    <source>
        <dbReference type="Proteomes" id="UP001269400"/>
    </source>
</evidence>
<keyword evidence="1" id="KW-0812">Transmembrane</keyword>
<comment type="caution">
    <text evidence="2">The sequence shown here is derived from an EMBL/GenBank/DDBJ whole genome shotgun (WGS) entry which is preliminary data.</text>
</comment>
<dbReference type="InterPro" id="IPR035167">
    <property type="entry name" value="DUF5316"/>
</dbReference>
<sequence>MKYVLYGTGLAILGIIATLILWGNFDRAYLMTGSIGLVCIACSALVSGSFANGDKLRANFASDTPETRDFRFKTSINTLLLSLPCFAVAVILYFVTL</sequence>
<feature type="transmembrane region" description="Helical" evidence="1">
    <location>
        <begin position="5"/>
        <end position="22"/>
    </location>
</feature>